<name>A0A291GYA1_9MICO</name>
<dbReference type="OrthoDB" id="4792313at2"/>
<proteinExistence type="predicted"/>
<protein>
    <recommendedName>
        <fullName evidence="4">WXG100 family type VII secretion target</fullName>
    </recommendedName>
</protein>
<dbReference type="AlphaFoldDB" id="A0A291GYA1"/>
<evidence type="ECO:0000256" key="1">
    <source>
        <dbReference type="SAM" id="MobiDB-lite"/>
    </source>
</evidence>
<keyword evidence="3" id="KW-1185">Reference proteome</keyword>
<organism evidence="2 3">
    <name type="scientific">Brachybacterium ginsengisoli</name>
    <dbReference type="NCBI Taxonomy" id="1331682"/>
    <lineage>
        <taxon>Bacteria</taxon>
        <taxon>Bacillati</taxon>
        <taxon>Actinomycetota</taxon>
        <taxon>Actinomycetes</taxon>
        <taxon>Micrococcales</taxon>
        <taxon>Dermabacteraceae</taxon>
        <taxon>Brachybacterium</taxon>
    </lineage>
</organism>
<reference evidence="2 3" key="1">
    <citation type="journal article" date="2014" name="Int. J. Syst. Evol. Microbiol.">
        <title>Brachybacterium ginsengisoli sp. nov., isolated from soil of a ginseng field.</title>
        <authorList>
            <person name="Hoang V.A."/>
            <person name="Kim Y.J."/>
            <person name="Nguyen N.L."/>
            <person name="Yang D.C."/>
        </authorList>
    </citation>
    <scope>NUCLEOTIDE SEQUENCE [LARGE SCALE GENOMIC DNA]</scope>
    <source>
        <strain evidence="2 3">DCY80</strain>
    </source>
</reference>
<feature type="region of interest" description="Disordered" evidence="1">
    <location>
        <begin position="104"/>
        <end position="124"/>
    </location>
</feature>
<dbReference type="RefSeq" id="WP_096799632.1">
    <property type="nucleotide sequence ID" value="NZ_CP023564.1"/>
</dbReference>
<evidence type="ECO:0008006" key="4">
    <source>
        <dbReference type="Google" id="ProtNLM"/>
    </source>
</evidence>
<dbReference type="Proteomes" id="UP000217889">
    <property type="component" value="Chromosome"/>
</dbReference>
<evidence type="ECO:0000313" key="3">
    <source>
        <dbReference type="Proteomes" id="UP000217889"/>
    </source>
</evidence>
<dbReference type="KEGG" id="bgg:CFK41_10665"/>
<accession>A0A291GYA1</accession>
<sequence>MNTIWGCDTETMTELSGDFAAGAEQLQGISARARLARRAVAWFGPDAEEHRSTTEELFERAEQIAEVVRRLAELLGKEATAQDICSAAEGGIDPTDPLGVRAMPPSLVTGSPLPKVAGDPEGRWRPMVGGPLRAEEMPFVGGPIPTPDLSDLWPILTRPMEPEPVFGAPLRPSPAPVAPDEKYPLDDDHLADAQSIRRLALRTVPGGGIAQGILDGHDAVGDLFDGAETVLEENGLGSLTPLVDVARIPHTLTEPVLGEGSMPGQMVTGIDRGIANTLQTGEEVTTALGQGDVAEAARSAERGMHRHVGNTTDLLTATAFPTAAQSVSDVLGTGGDLADGISPGAGDGLHRASDAFQRAHDELQGGLDTITDAEAAYDLRRQYVPMPWDERP</sequence>
<evidence type="ECO:0000313" key="2">
    <source>
        <dbReference type="EMBL" id="ATG55168.1"/>
    </source>
</evidence>
<dbReference type="EMBL" id="CP023564">
    <property type="protein sequence ID" value="ATG55168.1"/>
    <property type="molecule type" value="Genomic_DNA"/>
</dbReference>
<gene>
    <name evidence="2" type="ORF">CFK41_10665</name>
</gene>